<dbReference type="Gene3D" id="3.30.559.10">
    <property type="entry name" value="Chloramphenicol acetyltransferase-like domain"/>
    <property type="match status" value="1"/>
</dbReference>
<evidence type="ECO:0000313" key="15">
    <source>
        <dbReference type="Proteomes" id="UP001341281"/>
    </source>
</evidence>
<comment type="subcellular location">
    <subcellularLocation>
        <location evidence="1">Cell membrane</location>
        <topology evidence="1">Single-pass membrane protein</topology>
    </subcellularLocation>
    <subcellularLocation>
        <location evidence="2">Endoplasmic reticulum membrane</location>
    </subcellularLocation>
</comment>
<dbReference type="Pfam" id="PF03007">
    <property type="entry name" value="WS_DGAT_cat"/>
    <property type="match status" value="1"/>
</dbReference>
<name>A0AAQ3PVD7_PASNO</name>
<evidence type="ECO:0000256" key="6">
    <source>
        <dbReference type="ARBA" id="ARBA00022824"/>
    </source>
</evidence>
<feature type="compositionally biased region" description="Pro residues" evidence="11">
    <location>
        <begin position="10"/>
        <end position="19"/>
    </location>
</feature>
<evidence type="ECO:0000256" key="3">
    <source>
        <dbReference type="ARBA" id="ARBA00004771"/>
    </source>
</evidence>
<evidence type="ECO:0000256" key="9">
    <source>
        <dbReference type="ARBA" id="ARBA00047604"/>
    </source>
</evidence>
<evidence type="ECO:0000259" key="13">
    <source>
        <dbReference type="Pfam" id="PF06974"/>
    </source>
</evidence>
<evidence type="ECO:0000256" key="5">
    <source>
        <dbReference type="ARBA" id="ARBA00022679"/>
    </source>
</evidence>
<dbReference type="Pfam" id="PF06974">
    <property type="entry name" value="WS_DGAT_C"/>
    <property type="match status" value="1"/>
</dbReference>
<keyword evidence="15" id="KW-1185">Reference proteome</keyword>
<evidence type="ECO:0000256" key="8">
    <source>
        <dbReference type="ARBA" id="ARBA00024360"/>
    </source>
</evidence>
<proteinExistence type="inferred from homology"/>
<feature type="region of interest" description="Disordered" evidence="11">
    <location>
        <begin position="194"/>
        <end position="218"/>
    </location>
</feature>
<evidence type="ECO:0000256" key="10">
    <source>
        <dbReference type="ARBA" id="ARBA00048109"/>
    </source>
</evidence>
<dbReference type="InterPro" id="IPR045034">
    <property type="entry name" value="O-acyltransferase_WSD1-like"/>
</dbReference>
<dbReference type="AlphaFoldDB" id="A0AAQ3PVD7"/>
<dbReference type="GO" id="GO:0019432">
    <property type="term" value="P:triglyceride biosynthetic process"/>
    <property type="evidence" value="ECO:0007669"/>
    <property type="project" value="TreeGrafter"/>
</dbReference>
<dbReference type="GO" id="GO:0047196">
    <property type="term" value="F:long-chain-alcohol O-fatty-acyltransferase activity"/>
    <property type="evidence" value="ECO:0007669"/>
    <property type="project" value="UniProtKB-EC"/>
</dbReference>
<feature type="domain" description="O-acyltransferase WSD1-like N-terminal" evidence="12">
    <location>
        <begin position="92"/>
        <end position="305"/>
    </location>
</feature>
<organism evidence="14 15">
    <name type="scientific">Paspalum notatum var. saurae</name>
    <dbReference type="NCBI Taxonomy" id="547442"/>
    <lineage>
        <taxon>Eukaryota</taxon>
        <taxon>Viridiplantae</taxon>
        <taxon>Streptophyta</taxon>
        <taxon>Embryophyta</taxon>
        <taxon>Tracheophyta</taxon>
        <taxon>Spermatophyta</taxon>
        <taxon>Magnoliopsida</taxon>
        <taxon>Liliopsida</taxon>
        <taxon>Poales</taxon>
        <taxon>Poaceae</taxon>
        <taxon>PACMAD clade</taxon>
        <taxon>Panicoideae</taxon>
        <taxon>Andropogonodae</taxon>
        <taxon>Paspaleae</taxon>
        <taxon>Paspalinae</taxon>
        <taxon>Paspalum</taxon>
    </lineage>
</organism>
<dbReference type="GO" id="GO:0004144">
    <property type="term" value="F:diacylglycerol O-acyltransferase activity"/>
    <property type="evidence" value="ECO:0007669"/>
    <property type="project" value="UniProtKB-EC"/>
</dbReference>
<evidence type="ECO:0000256" key="4">
    <source>
        <dbReference type="ARBA" id="ARBA00005189"/>
    </source>
</evidence>
<dbReference type="GO" id="GO:0005789">
    <property type="term" value="C:endoplasmic reticulum membrane"/>
    <property type="evidence" value="ECO:0007669"/>
    <property type="project" value="UniProtKB-SubCell"/>
</dbReference>
<evidence type="ECO:0000256" key="2">
    <source>
        <dbReference type="ARBA" id="ARBA00004586"/>
    </source>
</evidence>
<evidence type="ECO:0000256" key="7">
    <source>
        <dbReference type="ARBA" id="ARBA00023315"/>
    </source>
</evidence>
<dbReference type="EMBL" id="CP144746">
    <property type="protein sequence ID" value="WVZ56981.1"/>
    <property type="molecule type" value="Genomic_DNA"/>
</dbReference>
<evidence type="ECO:0000313" key="14">
    <source>
        <dbReference type="EMBL" id="WVZ56981.1"/>
    </source>
</evidence>
<accession>A0AAQ3PVD7</accession>
<comment type="catalytic activity">
    <reaction evidence="9">
        <text>a long chain fatty alcohol + a fatty acyl-CoA = a long-chain alcohol wax ester + CoA</text>
        <dbReference type="Rhea" id="RHEA:38443"/>
        <dbReference type="ChEBI" id="CHEBI:17135"/>
        <dbReference type="ChEBI" id="CHEBI:57287"/>
        <dbReference type="ChEBI" id="CHEBI:77636"/>
        <dbReference type="ChEBI" id="CHEBI:235323"/>
        <dbReference type="EC" id="2.3.1.75"/>
    </reaction>
</comment>
<evidence type="ECO:0000259" key="12">
    <source>
        <dbReference type="Pfam" id="PF03007"/>
    </source>
</evidence>
<evidence type="ECO:0000256" key="11">
    <source>
        <dbReference type="SAM" id="MobiDB-lite"/>
    </source>
</evidence>
<reference evidence="14 15" key="1">
    <citation type="submission" date="2024-02" db="EMBL/GenBank/DDBJ databases">
        <title>High-quality chromosome-scale genome assembly of Pensacola bahiagrass (Paspalum notatum Flugge var. saurae).</title>
        <authorList>
            <person name="Vega J.M."/>
            <person name="Podio M."/>
            <person name="Orjuela J."/>
            <person name="Siena L.A."/>
            <person name="Pessino S.C."/>
            <person name="Combes M.C."/>
            <person name="Mariac C."/>
            <person name="Albertini E."/>
            <person name="Pupilli F."/>
            <person name="Ortiz J.P.A."/>
            <person name="Leblanc O."/>
        </authorList>
    </citation>
    <scope>NUCLEOTIDE SEQUENCE [LARGE SCALE GENOMIC DNA]</scope>
    <source>
        <strain evidence="14">R1</strain>
        <tissue evidence="14">Leaf</tissue>
    </source>
</reference>
<comment type="catalytic activity">
    <reaction evidence="10">
        <text>an acyl-CoA + a 1,2-diacyl-sn-glycerol = a triacyl-sn-glycerol + CoA</text>
        <dbReference type="Rhea" id="RHEA:10868"/>
        <dbReference type="ChEBI" id="CHEBI:17815"/>
        <dbReference type="ChEBI" id="CHEBI:57287"/>
        <dbReference type="ChEBI" id="CHEBI:58342"/>
        <dbReference type="ChEBI" id="CHEBI:64615"/>
        <dbReference type="EC" id="2.3.1.20"/>
    </reaction>
</comment>
<evidence type="ECO:0000256" key="1">
    <source>
        <dbReference type="ARBA" id="ARBA00004162"/>
    </source>
</evidence>
<evidence type="ECO:0008006" key="16">
    <source>
        <dbReference type="Google" id="ProtNLM"/>
    </source>
</evidence>
<dbReference type="PANTHER" id="PTHR31650">
    <property type="entry name" value="O-ACYLTRANSFERASE (WSD1-LIKE) FAMILY PROTEIN"/>
    <property type="match status" value="1"/>
</dbReference>
<feature type="domain" description="O-acyltransferase WSD1 C-terminal" evidence="13">
    <location>
        <begin position="401"/>
        <end position="538"/>
    </location>
</feature>
<sequence>MVVAHGASPPLAPPPPPPLSVGIDSCYRDDDDAGGNGGDGEPLSPTARMFQDFYIVSVVGCGTPIDFDPARAGLEVTLARHPRFCSIRVMDGPAEPRWVRTTVNLDDHIIVPDLDRAAISADPDKVLEDYVASLSTLPMDQSRPLWELHVLDFPTSEAASAVVFRIHHALGDGTSLVSLLLACTRSARDPSALPALPSAAAAPAPAPEDHQGARRRGRAPVFGVPPRPAWSAGALALAAWALSCALLAWHTVLDAARFVAMALQILRDPPTVFAGVRGVEFRRKRFVMRTLCLHDVKLVKHGFGCVRHVVAPDPFQPLLLSGIYHLHLFPYMIYVTQTINDVLVGVTSAGLSRYYFRRLGDLDANKGTCIRSVLFVNLRPTPGIQKLAKMMESGKHNDLKWGNRLGYIAMHDDPLDYVRNAKKTVDRKKHSLEAVVTHVIAETVTKLFGIEVSTALFHRMVSSTTVQFSNMVGPTEPIEFYGHPVVYIAPSVFGHPSALTIHWQSYTDTIKIILAVDDAQFPDSHQLLDDFAESLEMIRDAASATFRAQAKAYPDLHSKRSG</sequence>
<comment type="pathway">
    <text evidence="4">Lipid metabolism.</text>
</comment>
<feature type="compositionally biased region" description="Low complexity" evidence="11">
    <location>
        <begin position="194"/>
        <end position="203"/>
    </location>
</feature>
<keyword evidence="6" id="KW-0256">Endoplasmic reticulum</keyword>
<dbReference type="SUPFAM" id="SSF52777">
    <property type="entry name" value="CoA-dependent acyltransferases"/>
    <property type="match status" value="1"/>
</dbReference>
<dbReference type="GO" id="GO:0005886">
    <property type="term" value="C:plasma membrane"/>
    <property type="evidence" value="ECO:0007669"/>
    <property type="project" value="UniProtKB-SubCell"/>
</dbReference>
<keyword evidence="7" id="KW-0012">Acyltransferase</keyword>
<protein>
    <recommendedName>
        <fullName evidence="16">Diacylglycerol O-acyltransferase</fullName>
    </recommendedName>
</protein>
<dbReference type="InterPro" id="IPR004255">
    <property type="entry name" value="O-acyltransferase_WSD1_N"/>
</dbReference>
<dbReference type="PANTHER" id="PTHR31650:SF42">
    <property type="entry name" value="OS01G0770100 PROTEIN"/>
    <property type="match status" value="1"/>
</dbReference>
<feature type="region of interest" description="Disordered" evidence="11">
    <location>
        <begin position="1"/>
        <end position="43"/>
    </location>
</feature>
<keyword evidence="5" id="KW-0808">Transferase</keyword>
<gene>
    <name evidence="14" type="ORF">U9M48_007436</name>
</gene>
<dbReference type="InterPro" id="IPR023213">
    <property type="entry name" value="CAT-like_dom_sf"/>
</dbReference>
<dbReference type="InterPro" id="IPR009721">
    <property type="entry name" value="O-acyltransferase_WSD1_C"/>
</dbReference>
<comment type="pathway">
    <text evidence="3">Glycerolipid metabolism; triacylglycerol biosynthesis.</text>
</comment>
<comment type="similarity">
    <text evidence="8">In the N-terminal section; belongs to the long-chain O-acyltransferase family.</text>
</comment>
<dbReference type="Proteomes" id="UP001341281">
    <property type="component" value="Chromosome 02"/>
</dbReference>